<sequence>MRVALVAAALTAGFALALLAGAGEFLPELLRGTLVTLQVAAGGALLAVAAALVAALARLYGPAPLRWLAVAYVETFRGTSALVQLFWLFFVLPHFGITLAPLTVGIVALGLNIGAYGAEVVRGAIGAVPPGQWEAATALNMDHMQALRRIALPQAFVRMIPPWGNLFIELLKATSLVSLITLSDLAFKAQQLNQNTLRTAEIFGLVLLIYLAISLAITAGMRALERRAARGLARGRTP</sequence>
<keyword evidence="6" id="KW-0029">Amino-acid transport</keyword>
<dbReference type="GO" id="GO:0043190">
    <property type="term" value="C:ATP-binding cassette (ABC) transporter complex"/>
    <property type="evidence" value="ECO:0007669"/>
    <property type="project" value="InterPro"/>
</dbReference>
<evidence type="ECO:0000256" key="1">
    <source>
        <dbReference type="ARBA" id="ARBA00004429"/>
    </source>
</evidence>
<gene>
    <name evidence="11" type="primary">ehuC</name>
    <name evidence="11" type="ORF">FHP08_17240</name>
</gene>
<dbReference type="InterPro" id="IPR035906">
    <property type="entry name" value="MetI-like_sf"/>
</dbReference>
<evidence type="ECO:0000313" key="12">
    <source>
        <dbReference type="Proteomes" id="UP000321548"/>
    </source>
</evidence>
<dbReference type="PANTHER" id="PTHR30614">
    <property type="entry name" value="MEMBRANE COMPONENT OF AMINO ACID ABC TRANSPORTER"/>
    <property type="match status" value="1"/>
</dbReference>
<keyword evidence="12" id="KW-1185">Reference proteome</keyword>
<comment type="similarity">
    <text evidence="2">Belongs to the binding-protein-dependent transport system permease family. HisMQ subfamily.</text>
</comment>
<dbReference type="Gene3D" id="1.10.3720.10">
    <property type="entry name" value="MetI-like"/>
    <property type="match status" value="1"/>
</dbReference>
<dbReference type="SUPFAM" id="SSF161098">
    <property type="entry name" value="MetI-like"/>
    <property type="match status" value="1"/>
</dbReference>
<dbReference type="GO" id="GO:0006865">
    <property type="term" value="P:amino acid transport"/>
    <property type="evidence" value="ECO:0007669"/>
    <property type="project" value="UniProtKB-KW"/>
</dbReference>
<dbReference type="OrthoDB" id="7026155at2"/>
<name>A0A5C8NRD1_9BURK</name>
<accession>A0A5C8NRD1</accession>
<evidence type="ECO:0000256" key="7">
    <source>
        <dbReference type="ARBA" id="ARBA00022989"/>
    </source>
</evidence>
<dbReference type="PROSITE" id="PS50928">
    <property type="entry name" value="ABC_TM1"/>
    <property type="match status" value="1"/>
</dbReference>
<evidence type="ECO:0000256" key="9">
    <source>
        <dbReference type="RuleBase" id="RU363032"/>
    </source>
</evidence>
<reference evidence="11 12" key="1">
    <citation type="submission" date="2019-06" db="EMBL/GenBank/DDBJ databases">
        <title>Quisquiliibacterium sp. nov., isolated from a maize field.</title>
        <authorList>
            <person name="Lin S.-Y."/>
            <person name="Tsai C.-F."/>
            <person name="Young C.-C."/>
        </authorList>
    </citation>
    <scope>NUCLEOTIDE SEQUENCE [LARGE SCALE GENOMIC DNA]</scope>
    <source>
        <strain evidence="11 12">CC-CFT501</strain>
    </source>
</reference>
<dbReference type="InterPro" id="IPR000515">
    <property type="entry name" value="MetI-like"/>
</dbReference>
<feature type="transmembrane region" description="Helical" evidence="9">
    <location>
        <begin position="202"/>
        <end position="224"/>
    </location>
</feature>
<dbReference type="NCBIfam" id="TIGR03004">
    <property type="entry name" value="ectoine_ehuC"/>
    <property type="match status" value="1"/>
</dbReference>
<evidence type="ECO:0000256" key="8">
    <source>
        <dbReference type="ARBA" id="ARBA00023136"/>
    </source>
</evidence>
<dbReference type="InterPro" id="IPR010065">
    <property type="entry name" value="AA_ABC_transptr_permease_3TM"/>
</dbReference>
<evidence type="ECO:0000256" key="3">
    <source>
        <dbReference type="ARBA" id="ARBA00022448"/>
    </source>
</evidence>
<keyword evidence="7 9" id="KW-1133">Transmembrane helix</keyword>
<dbReference type="AlphaFoldDB" id="A0A5C8NRD1"/>
<dbReference type="NCBIfam" id="TIGR01726">
    <property type="entry name" value="HEQRo_perm_3TM"/>
    <property type="match status" value="1"/>
</dbReference>
<dbReference type="InterPro" id="IPR043429">
    <property type="entry name" value="ArtM/GltK/GlnP/TcyL/YhdX-like"/>
</dbReference>
<evidence type="ECO:0000256" key="6">
    <source>
        <dbReference type="ARBA" id="ARBA00022970"/>
    </source>
</evidence>
<dbReference type="Proteomes" id="UP000321548">
    <property type="component" value="Unassembled WGS sequence"/>
</dbReference>
<feature type="transmembrane region" description="Helical" evidence="9">
    <location>
        <begin position="95"/>
        <end position="115"/>
    </location>
</feature>
<keyword evidence="3 9" id="KW-0813">Transport</keyword>
<feature type="transmembrane region" description="Helical" evidence="9">
    <location>
        <begin position="38"/>
        <end position="60"/>
    </location>
</feature>
<evidence type="ECO:0000313" key="11">
    <source>
        <dbReference type="EMBL" id="TXL63580.1"/>
    </source>
</evidence>
<organism evidence="11 12">
    <name type="scientific">Zeimonas arvi</name>
    <dbReference type="NCBI Taxonomy" id="2498847"/>
    <lineage>
        <taxon>Bacteria</taxon>
        <taxon>Pseudomonadati</taxon>
        <taxon>Pseudomonadota</taxon>
        <taxon>Betaproteobacteria</taxon>
        <taxon>Burkholderiales</taxon>
        <taxon>Burkholderiaceae</taxon>
        <taxon>Zeimonas</taxon>
    </lineage>
</organism>
<dbReference type="Pfam" id="PF00528">
    <property type="entry name" value="BPD_transp_1"/>
    <property type="match status" value="1"/>
</dbReference>
<evidence type="ECO:0000256" key="5">
    <source>
        <dbReference type="ARBA" id="ARBA00022692"/>
    </source>
</evidence>
<protein>
    <submittedName>
        <fullName evidence="11">Ectoine/hydroxyectoine ABC transporter permease subunit EhuC</fullName>
    </submittedName>
</protein>
<comment type="caution">
    <text evidence="11">The sequence shown here is derived from an EMBL/GenBank/DDBJ whole genome shotgun (WGS) entry which is preliminary data.</text>
</comment>
<keyword evidence="8 9" id="KW-0472">Membrane</keyword>
<comment type="subcellular location">
    <subcellularLocation>
        <location evidence="1">Cell inner membrane</location>
        <topology evidence="1">Multi-pass membrane protein</topology>
    </subcellularLocation>
    <subcellularLocation>
        <location evidence="9">Cell membrane</location>
        <topology evidence="9">Multi-pass membrane protein</topology>
    </subcellularLocation>
</comment>
<keyword evidence="4" id="KW-1003">Cell membrane</keyword>
<dbReference type="PANTHER" id="PTHR30614:SF0">
    <property type="entry name" value="L-CYSTINE TRANSPORT SYSTEM PERMEASE PROTEIN TCYL"/>
    <property type="match status" value="1"/>
</dbReference>
<dbReference type="EMBL" id="VDUY01000008">
    <property type="protein sequence ID" value="TXL63580.1"/>
    <property type="molecule type" value="Genomic_DNA"/>
</dbReference>
<dbReference type="RefSeq" id="WP_147705734.1">
    <property type="nucleotide sequence ID" value="NZ_VDUY01000008.1"/>
</dbReference>
<feature type="domain" description="ABC transmembrane type-1" evidence="10">
    <location>
        <begin position="33"/>
        <end position="218"/>
    </location>
</feature>
<proteinExistence type="inferred from homology"/>
<dbReference type="InterPro" id="IPR014342">
    <property type="entry name" value="Ectoine_EhuC"/>
</dbReference>
<evidence type="ECO:0000256" key="4">
    <source>
        <dbReference type="ARBA" id="ARBA00022475"/>
    </source>
</evidence>
<dbReference type="CDD" id="cd06261">
    <property type="entry name" value="TM_PBP2"/>
    <property type="match status" value="1"/>
</dbReference>
<keyword evidence="5 9" id="KW-0812">Transmembrane</keyword>
<evidence type="ECO:0000259" key="10">
    <source>
        <dbReference type="PROSITE" id="PS50928"/>
    </source>
</evidence>
<evidence type="ECO:0000256" key="2">
    <source>
        <dbReference type="ARBA" id="ARBA00010072"/>
    </source>
</evidence>
<dbReference type="GO" id="GO:0022857">
    <property type="term" value="F:transmembrane transporter activity"/>
    <property type="evidence" value="ECO:0007669"/>
    <property type="project" value="InterPro"/>
</dbReference>